<keyword evidence="5" id="KW-0732">Signal</keyword>
<gene>
    <name evidence="6" type="ORF">HUJ06_000366</name>
</gene>
<accession>A0A822ZGG3</accession>
<evidence type="ECO:0000256" key="3">
    <source>
        <dbReference type="ARBA" id="ARBA00022577"/>
    </source>
</evidence>
<feature type="signal peptide" evidence="5">
    <location>
        <begin position="1"/>
        <end position="22"/>
    </location>
</feature>
<dbReference type="Pfam" id="PF07333">
    <property type="entry name" value="SLR1-BP"/>
    <property type="match status" value="1"/>
</dbReference>
<evidence type="ECO:0000256" key="2">
    <source>
        <dbReference type="ARBA" id="ARBA00022529"/>
    </source>
</evidence>
<name>A0A822ZGG3_NELNU</name>
<comment type="caution">
    <text evidence="6">The sequence shown here is derived from an EMBL/GenBank/DDBJ whole genome shotgun (WGS) entry which is preliminary data.</text>
</comment>
<dbReference type="PANTHER" id="PTHR33830:SF34">
    <property type="entry name" value="KNOTTIN SCORPION TOXIN-LIKE DOMAIN-CONTAINING PROTEIN"/>
    <property type="match status" value="1"/>
</dbReference>
<feature type="chain" id="PRO_5032960497" description="Defensin-like protein" evidence="5">
    <location>
        <begin position="23"/>
        <end position="66"/>
    </location>
</feature>
<dbReference type="GO" id="GO:0050832">
    <property type="term" value="P:defense response to fungus"/>
    <property type="evidence" value="ECO:0007669"/>
    <property type="project" value="UniProtKB-KW"/>
</dbReference>
<comment type="similarity">
    <text evidence="1">Belongs to the DEFL family.</text>
</comment>
<dbReference type="Proteomes" id="UP000607653">
    <property type="component" value="Unassembled WGS sequence"/>
</dbReference>
<evidence type="ECO:0000256" key="1">
    <source>
        <dbReference type="ARBA" id="ARBA00006722"/>
    </source>
</evidence>
<dbReference type="AlphaFoldDB" id="A0A822ZGG3"/>
<keyword evidence="7" id="KW-1185">Reference proteome</keyword>
<evidence type="ECO:0000313" key="6">
    <source>
        <dbReference type="EMBL" id="DAD42136.1"/>
    </source>
</evidence>
<dbReference type="InterPro" id="IPR010851">
    <property type="entry name" value="DEFL"/>
</dbReference>
<dbReference type="PANTHER" id="PTHR33830">
    <property type="entry name" value="DEFENSIN-LIKE PROTEIN 184-RELATED"/>
    <property type="match status" value="1"/>
</dbReference>
<dbReference type="EMBL" id="DUZY01000006">
    <property type="protein sequence ID" value="DAD42136.1"/>
    <property type="molecule type" value="Genomic_DNA"/>
</dbReference>
<reference evidence="6 7" key="1">
    <citation type="journal article" date="2020" name="Mol. Biol. Evol.">
        <title>Distinct Expression and Methylation Patterns for Genes with Different Fates following a Single Whole-Genome Duplication in Flowering Plants.</title>
        <authorList>
            <person name="Shi T."/>
            <person name="Rahmani R.S."/>
            <person name="Gugger P.F."/>
            <person name="Wang M."/>
            <person name="Li H."/>
            <person name="Zhang Y."/>
            <person name="Li Z."/>
            <person name="Wang Q."/>
            <person name="Van de Peer Y."/>
            <person name="Marchal K."/>
            <person name="Chen J."/>
        </authorList>
    </citation>
    <scope>NUCLEOTIDE SEQUENCE [LARGE SCALE GENOMIC DNA]</scope>
    <source>
        <tissue evidence="6">Leaf</tissue>
    </source>
</reference>
<sequence>MKTAYNLSSLLILLVLSSEHTCQEAIGSSKCDSQRCTQECYKEARGAGECRNNICICTYYCKQPPE</sequence>
<keyword evidence="2" id="KW-0929">Antimicrobial</keyword>
<evidence type="ECO:0000256" key="5">
    <source>
        <dbReference type="SAM" id="SignalP"/>
    </source>
</evidence>
<keyword evidence="3" id="KW-0295">Fungicide</keyword>
<evidence type="ECO:0000256" key="4">
    <source>
        <dbReference type="ARBA" id="ARBA00022821"/>
    </source>
</evidence>
<proteinExistence type="inferred from homology"/>
<protein>
    <recommendedName>
        <fullName evidence="8">Defensin-like protein</fullName>
    </recommendedName>
</protein>
<keyword evidence="4" id="KW-0611">Plant defense</keyword>
<evidence type="ECO:0008006" key="8">
    <source>
        <dbReference type="Google" id="ProtNLM"/>
    </source>
</evidence>
<organism evidence="6 7">
    <name type="scientific">Nelumbo nucifera</name>
    <name type="common">Sacred lotus</name>
    <dbReference type="NCBI Taxonomy" id="4432"/>
    <lineage>
        <taxon>Eukaryota</taxon>
        <taxon>Viridiplantae</taxon>
        <taxon>Streptophyta</taxon>
        <taxon>Embryophyta</taxon>
        <taxon>Tracheophyta</taxon>
        <taxon>Spermatophyta</taxon>
        <taxon>Magnoliopsida</taxon>
        <taxon>Proteales</taxon>
        <taxon>Nelumbonaceae</taxon>
        <taxon>Nelumbo</taxon>
    </lineage>
</organism>
<dbReference type="GO" id="GO:0031640">
    <property type="term" value="P:killing of cells of another organism"/>
    <property type="evidence" value="ECO:0007669"/>
    <property type="project" value="UniProtKB-KW"/>
</dbReference>
<evidence type="ECO:0000313" key="7">
    <source>
        <dbReference type="Proteomes" id="UP000607653"/>
    </source>
</evidence>